<dbReference type="Proteomes" id="UP001239111">
    <property type="component" value="Chromosome 3"/>
</dbReference>
<proteinExistence type="predicted"/>
<reference evidence="1" key="1">
    <citation type="submission" date="2023-04" db="EMBL/GenBank/DDBJ databases">
        <title>A chromosome-level genome assembly of the parasitoid wasp Eretmocerus hayati.</title>
        <authorList>
            <person name="Zhong Y."/>
            <person name="Liu S."/>
            <person name="Liu Y."/>
        </authorList>
    </citation>
    <scope>NUCLEOTIDE SEQUENCE</scope>
    <source>
        <strain evidence="1">ZJU_SS_LIU_2023</strain>
    </source>
</reference>
<sequence length="1060" mass="121872">MSSVSGDENTEVMENEPVRRTRSGRAVKAKGATPKKAPVKKTPARATRATRNTQQDIEEEHEEQQHGDGDNGVPENGLQSEASEDNDNLITDSGQEPIEEDQNSEQEVANDHQPVVEIGNDEELTNDYQEEMVCDTQEEDVEIENQEALVSENQSEEVSEEQEEPEEQEMDEEQDGVATSENIVEGETIPEFDPDEADQGTKNSAETIQAEVADSSTNDAPPEEMECSIRVKSSSEMMDEQADDQCILIEDEIDHQFELEETQENSNEESTKDSNKDTEYSHQDSEIILDNDEFRNQDVELISEAHEVATENQEVIEISDQESDKGAKKIEPDTEAVSEDELPAEATAKEPETEAVSDEELPAAQPADLGETESVSEDELPVESEKKKKANKAAAKVPEKKTKTESGKRKRSIEADDSSKSDVKPSSPKRKALPELEKYWKAVNDDPSDFTGWTYLLQYVDQENDAEAAREAYNKFLIRYPYCYGYWRKYADYEKKKGDPSRVQTVFDQGLKAISLSVDLWLHYINHCKVVHEKDEDKMREQYERAIKACGLEFRSDRLWESYIKWETENKRLSKVMAIYDRLLCTPTQNYLKHFESFQEFVMSNSPNKILNVDDFLAIRAEVKSMLKSEDTGGPDDAPPGEDPEPNESAPSDEETRAIRERFISSRRKMHKSNVNAVSARWTFEEGIKRPYFHVKPLERCQLKNWKEYLDFEIDQKDQTRIIILFERCLIACALYDEFWMRFVRYLESLEGDHAEKIRDVYHRACKVHHPKKPNLHLQWGVFEESNGDFDKAASILENIDSVIPNMLQVAYRRINLERRRGDLEKACSLYESYIASSKNKTIANNIVVKYARFLCKHKNDTDKAVKVLLKATEKDKDNPRLYLQLIDLGLQRNPIDVQEVVGYMDLFIDREHADAEQRVLFAQRKVEFLEDFSTDVRQVVKAHDQFQKCIKQAKDRKKAKSDESKVDATPPKKVKTDTSSVPTTQSAQSYQYSSSTTPYQSQQQYPTGQYSNQSGYQQSYQQYPPPSDPNYANYQNWQYSQSGPQAYNPYNQWGSYNYY</sequence>
<name>A0ACC2NGW4_9HYME</name>
<organism evidence="1 2">
    <name type="scientific">Eretmocerus hayati</name>
    <dbReference type="NCBI Taxonomy" id="131215"/>
    <lineage>
        <taxon>Eukaryota</taxon>
        <taxon>Metazoa</taxon>
        <taxon>Ecdysozoa</taxon>
        <taxon>Arthropoda</taxon>
        <taxon>Hexapoda</taxon>
        <taxon>Insecta</taxon>
        <taxon>Pterygota</taxon>
        <taxon>Neoptera</taxon>
        <taxon>Endopterygota</taxon>
        <taxon>Hymenoptera</taxon>
        <taxon>Apocrita</taxon>
        <taxon>Proctotrupomorpha</taxon>
        <taxon>Chalcidoidea</taxon>
        <taxon>Aphelinidae</taxon>
        <taxon>Aphelininae</taxon>
        <taxon>Eretmocerus</taxon>
    </lineage>
</organism>
<dbReference type="EMBL" id="CM056743">
    <property type="protein sequence ID" value="KAJ8670342.1"/>
    <property type="molecule type" value="Genomic_DNA"/>
</dbReference>
<keyword evidence="2" id="KW-1185">Reference proteome</keyword>
<accession>A0ACC2NGW4</accession>
<comment type="caution">
    <text evidence="1">The sequence shown here is derived from an EMBL/GenBank/DDBJ whole genome shotgun (WGS) entry which is preliminary data.</text>
</comment>
<evidence type="ECO:0000313" key="2">
    <source>
        <dbReference type="Proteomes" id="UP001239111"/>
    </source>
</evidence>
<protein>
    <submittedName>
        <fullName evidence="1">Uncharacterized protein</fullName>
    </submittedName>
</protein>
<evidence type="ECO:0000313" key="1">
    <source>
        <dbReference type="EMBL" id="KAJ8670342.1"/>
    </source>
</evidence>
<gene>
    <name evidence="1" type="ORF">QAD02_001601</name>
</gene>